<dbReference type="EMBL" id="LN890547">
    <property type="protein sequence ID" value="CUS23595.1"/>
    <property type="molecule type" value="Genomic_DNA"/>
</dbReference>
<protein>
    <submittedName>
        <fullName evidence="7">LAQU0S10e04060g1_1</fullName>
    </submittedName>
</protein>
<dbReference type="PANTHER" id="PTHR15678:SF6">
    <property type="entry name" value="BRIDGE-LIKE LIPID TRANSFER PROTEIN FAMILY MEMBER 2"/>
    <property type="match status" value="1"/>
</dbReference>
<evidence type="ECO:0000259" key="6">
    <source>
        <dbReference type="SMART" id="SM01216"/>
    </source>
</evidence>
<evidence type="ECO:0000259" key="4">
    <source>
        <dbReference type="SMART" id="SM01214"/>
    </source>
</evidence>
<keyword evidence="8" id="KW-1185">Reference proteome</keyword>
<dbReference type="PANTHER" id="PTHR15678">
    <property type="entry name" value="ANTIGEN MLAA-22-RELATED"/>
    <property type="match status" value="1"/>
</dbReference>
<dbReference type="Pfam" id="PF10344">
    <property type="entry name" value="Hobbit"/>
    <property type="match status" value="1"/>
</dbReference>
<gene>
    <name evidence="7" type="ORF">LAQU0_S10e04060g</name>
</gene>
<organism evidence="7 8">
    <name type="scientific">Lachancea quebecensis</name>
    <dbReference type="NCBI Taxonomy" id="1654605"/>
    <lineage>
        <taxon>Eukaryota</taxon>
        <taxon>Fungi</taxon>
        <taxon>Dikarya</taxon>
        <taxon>Ascomycota</taxon>
        <taxon>Saccharomycotina</taxon>
        <taxon>Saccharomycetes</taxon>
        <taxon>Saccharomycetales</taxon>
        <taxon>Saccharomycetaceae</taxon>
        <taxon>Lachancea</taxon>
    </lineage>
</organism>
<sequence>MDQFLTWLPLASRYAVYAVLLLLLIPNVIIHFCIGRISHNTALPSLLTLVPWVDGVRYLHAASARYGLWVRRIKLRFRGALEIELDGLSITLKESRYPAQSSPHSANIESLVPKIFIKPLWLSLLKFICPRKLIIKDLVLHVSASHRTFKIETLLIESEPLERKSSSVSIDLIAICVSDSVGQFSAHTIDYSSSYSFKRQKTSHGFCFELKDHVQALTIRGLEARLDHRFQSTNEESSPHVKLSSSDLDLRRYSEALTALSDLEIRFENLTLLLANSLQIRSSGILFTAKSIDPSHHSMLDLFPTEKRLPLNHEIALSVSSLTGLMKGQEILRIPSINCTSASDLTSFLLLRESSQLKVGLTLAIVDTAITATKAQLEKLWIIYTTAKTSSSKSGNSRWGSWFSETKCPHFIVKIIMSNFSFTLRLSQSKHFVIRVSNLHAFGHNSMKPNTIVAYERLNIKGMKNTRDYVDNFLKIDRFSLSYFRADEATNIKVYDIPVVVFSKWEFFSKKIITEEINLTSTLRDLKISLEHSEVLVGASNFLDEWTYTLGAYKQKEDPADVKSSKFSLRLRLKNASLSVLVANHLKKEFDVLGDDQSNLANYTRGASVCLEEAFLDVMPGECKLRIVHAFVYRVMGHPDVYARSDEIANLENFVVSADTSAYRCSAPVLNIKIDVNAIWLYYYLKDIATSYLRPKKLTPSSDKVSFKDLCNKWHLEVASLLVEIGLPQSAKLLFDFENAHFSGESLALHLDRLVMFSPSVYREQTIFVPLALVSDFTLDIERLIAKRVMSVNAGFMSLKFEYHLRLYKILDNVITLVKCFKQIRACFEGPIGFKKLKPVPEQPKCVYPIDLNLDLLSLNVEEDPFEQELGLVFKVGVSEQQERLEKLRLFEEEIDNIEPNMALSPQEMKLKYNSKMQKLFENFSTSWVNRIRKARLTFFGNPSQTIKSRNAGTFRFRTLDGMNSTVLKVELERLKLKLREPSFPLNLYSDFLYKYGKQMPKDTAFTTLLPLGISLETERWEMRLRDYPLPVLFFPSVEISGDIVFAERMPQPFSERFVRVPFVPMAASAKYKNIDSIYGASVIRTLNPVKTYMNLRCQIDSTRPTTITWGKALQPGYQSVMIWFDYLTKPPLDPSEKLGFWDKFRLLMHGKFIFEWANDSQIHLNIKGSHDPYLITDDGAGLSFCWGGDARLAIHESPDPTEFLKITSKHFLLAIRDFTSPQKIEKALMELNGTVTWTMGLAFESGDPKNPGMERRSSNFKPHYHINLFNPVFIDRDKAHDSYAGFRSDFIHLFFRVHASSDPEESNKVFLAPHCMAHFLKWWSLFSTYTSGPIRQGSLFPDLVQNPKKFSKALFTVKYELHLTPLVISHTYRHADSRLDMESDSETAFTSLKGTFETLKLELHQKRVKMMHSDKKLNVSRTVWKLKMNAGEIDCVSADIRFVYTMLGHPSGPRKGRATANIENVIKSGWFDFEDYNDLNQITFADPVPLTFYDAPLLYSPRISYLRELNEGVPLDYPFGDESVHECTLGHNHPEATQRELAKKRAREIESQLDNIEQSIEALSSVKMKDNKGSVHKLELLGKQLHEFRHRLHIIHKVLEDLKLSKMPSSSLLSDDIESELSENHSNNSQDELDNALAATATIASFRSMRKVTSAFVKSSFDNRFIIHNMLLKVNNKTRDLLLNYAFNVFSRKKSSFFQTYKAVALLDELLKNRLWNTVTRTKESAGFFTLEDNLSNADLLERCDEIIREVFEDGFKTFDNYQIKFVSPQIQITSEAVPRKCILVTARDIETSIVDVNQLLETNQNVPLDVNSLVETRYCAKLNEAHFLIFDKCEIAIDDGLGFQSDGYGMDASSSFWPPWLPMEMCYNCESLKDSVFLSRSEMILLFTQPNSLFFQDKTKNFGRSEAKFRIGFPELFLTSTSDQYSSIYAIAVELLHFASSFDSKADKLSKVLLAEEVRNNLDRLDTSIIVNLQKTVKNLYRTRGFLKVHDPKGYEKVAQSIAAEIEATVLELNLLMSAIKKNHDRLKVSNVKGSSQDRLNWQIGADEVTWQLFDEFKNPFVSFELGPACFIRSQAPDGANSNKVSISSLECFNLQLNAVYKQLLGPHDNDNDTEKPMIQIVWVMGPAIGGIADLEQLVVLLEPFKFKMDHLTSDILLKYLFPGTNETSTNAQSDAAFDVTSMGVSKKKTESSETWRLKSVPSLLSPNPLKTSETETQNSISLSRRGTGRDMNEMVTRSSRYFNVRSVVIRKVTMSISYKGSRSLITNVDGLTVKVPTLRYTNKLWSRDEFIATLKKDIIKVVLQHTGYIIGNKFTLHRKENEAKLSKVLVKAPGGEADSLRSISSSHRKTPQIRHMVSSLKPESSLGSRSSHLSQDQHSGADDVMAFYPASHQ</sequence>
<dbReference type="SMART" id="SM01214">
    <property type="entry name" value="Fmp27_GFWDK"/>
    <property type="match status" value="1"/>
</dbReference>
<dbReference type="InterPro" id="IPR019415">
    <property type="entry name" value="FMP27_SW_RBG"/>
</dbReference>
<feature type="transmembrane region" description="Helical" evidence="3">
    <location>
        <begin position="14"/>
        <end position="32"/>
    </location>
</feature>
<name>A0A0P1KUM9_9SACH</name>
<dbReference type="OrthoDB" id="1562405at2759"/>
<evidence type="ECO:0000313" key="8">
    <source>
        <dbReference type="Proteomes" id="UP000236544"/>
    </source>
</evidence>
<dbReference type="Proteomes" id="UP000236544">
    <property type="component" value="Unassembled WGS sequence"/>
</dbReference>
<keyword evidence="3" id="KW-1133">Transmembrane helix</keyword>
<accession>A0A0P1KUM9</accession>
<feature type="domain" description="FMP27/BLTP2/Hobbit GFWDK motif-containing RBG unit" evidence="4">
    <location>
        <begin position="1027"/>
        <end position="1176"/>
    </location>
</feature>
<feature type="region of interest" description="Disordered" evidence="2">
    <location>
        <begin position="2340"/>
        <end position="2396"/>
    </location>
</feature>
<reference evidence="8" key="1">
    <citation type="submission" date="2015-10" db="EMBL/GenBank/DDBJ databases">
        <authorList>
            <person name="Devillers H."/>
        </authorList>
    </citation>
    <scope>NUCLEOTIDE SEQUENCE [LARGE SCALE GENOMIC DNA]</scope>
</reference>
<evidence type="ECO:0000313" key="7">
    <source>
        <dbReference type="EMBL" id="CUS23595.1"/>
    </source>
</evidence>
<keyword evidence="3" id="KW-0472">Membrane</keyword>
<dbReference type="InterPro" id="IPR045167">
    <property type="entry name" value="Hobbit"/>
</dbReference>
<keyword evidence="3" id="KW-0812">Transmembrane</keyword>
<keyword evidence="1" id="KW-0175">Coiled coil</keyword>
<feature type="compositionally biased region" description="Polar residues" evidence="2">
    <location>
        <begin position="2207"/>
        <end position="2227"/>
    </location>
</feature>
<dbReference type="SMART" id="SM01215">
    <property type="entry name" value="Fmp27_SW"/>
    <property type="match status" value="1"/>
</dbReference>
<evidence type="ECO:0000259" key="5">
    <source>
        <dbReference type="SMART" id="SM01215"/>
    </source>
</evidence>
<feature type="coiled-coil region" evidence="1">
    <location>
        <begin position="1540"/>
        <end position="1567"/>
    </location>
</feature>
<feature type="domain" description="FMP27 SW motif-containing RBG unit" evidence="5">
    <location>
        <begin position="915"/>
        <end position="1009"/>
    </location>
</feature>
<dbReference type="InterPro" id="IPR019449">
    <property type="entry name" value="FMP27_WPPW_RBG"/>
</dbReference>
<proteinExistence type="predicted"/>
<feature type="compositionally biased region" description="Low complexity" evidence="2">
    <location>
        <begin position="2367"/>
        <end position="2377"/>
    </location>
</feature>
<dbReference type="InterPro" id="IPR019441">
    <property type="entry name" value="FMP27/BLTP2/Hobbit_GFWDK_RBG"/>
</dbReference>
<evidence type="ECO:0000256" key="1">
    <source>
        <dbReference type="SAM" id="Coils"/>
    </source>
</evidence>
<feature type="region of interest" description="Disordered" evidence="2">
    <location>
        <begin position="2207"/>
        <end position="2231"/>
    </location>
</feature>
<feature type="domain" description="FMP27 WPPW motif-containing RBG unit" evidence="6">
    <location>
        <begin position="1392"/>
        <end position="1868"/>
    </location>
</feature>
<dbReference type="SMART" id="SM01216">
    <property type="entry name" value="Fmp27_WPPW"/>
    <property type="match status" value="1"/>
</dbReference>
<evidence type="ECO:0000256" key="2">
    <source>
        <dbReference type="SAM" id="MobiDB-lite"/>
    </source>
</evidence>
<evidence type="ECO:0000256" key="3">
    <source>
        <dbReference type="SAM" id="Phobius"/>
    </source>
</evidence>